<dbReference type="EC" id="2.7.1.56" evidence="1"/>
<evidence type="ECO:0000313" key="1">
    <source>
        <dbReference type="EMBL" id="MFM9329592.1"/>
    </source>
</evidence>
<protein>
    <submittedName>
        <fullName evidence="1">1-phosphofructokinase</fullName>
        <ecNumber evidence="1">2.7.1.56</ecNumber>
    </submittedName>
</protein>
<keyword evidence="1" id="KW-0808">Transferase</keyword>
<sequence>MNPAVVTVTMNPAVDKTVHVDKIELAGLNRIKEVRIDAGGKGINVAKVLAGFGVSAAALAVAGGYQSRLLRDKLEQAGIACGFEEAQGETRVNLKVVDESTRQTTEFNERGIQVDEGVLERFTARFAAALEGARYAVIGGSLPPGASAGYYRTLIEEAHKRNVPVILDADGPAFAEGVEAKPFAIKPNLHELELYFGRQLKEDEELVSAARELIRNKGVKLVLVSMGGDGSILISETEAYRARPFPIQPVSTVGAGDSMVAAMVYSLLGGRTLEEMARITSAAGTITASKPGTQVCTIDEVEAKLDQVSLFSI</sequence>
<reference evidence="1" key="1">
    <citation type="submission" date="2024-12" db="EMBL/GenBank/DDBJ databases">
        <authorList>
            <person name="Wu N."/>
        </authorList>
    </citation>
    <scope>NUCLEOTIDE SEQUENCE</scope>
    <source>
        <strain evidence="1">P15</strain>
    </source>
</reference>
<comment type="caution">
    <text evidence="1">The sequence shown here is derived from an EMBL/GenBank/DDBJ whole genome shotgun (WGS) entry which is preliminary data.</text>
</comment>
<proteinExistence type="predicted"/>
<evidence type="ECO:0000313" key="2">
    <source>
        <dbReference type="Proteomes" id="UP001631969"/>
    </source>
</evidence>
<keyword evidence="2" id="KW-1185">Reference proteome</keyword>
<dbReference type="Proteomes" id="UP001631969">
    <property type="component" value="Unassembled WGS sequence"/>
</dbReference>
<accession>A0ACC7P5K8</accession>
<organism evidence="1 2">
    <name type="scientific">Paenibacillus mesotrionivorans</name>
    <dbReference type="NCBI Taxonomy" id="3160968"/>
    <lineage>
        <taxon>Bacteria</taxon>
        <taxon>Bacillati</taxon>
        <taxon>Bacillota</taxon>
        <taxon>Bacilli</taxon>
        <taxon>Bacillales</taxon>
        <taxon>Paenibacillaceae</taxon>
        <taxon>Paenibacillus</taxon>
    </lineage>
</organism>
<dbReference type="EMBL" id="JBJURJ010000009">
    <property type="protein sequence ID" value="MFM9329592.1"/>
    <property type="molecule type" value="Genomic_DNA"/>
</dbReference>
<gene>
    <name evidence="1" type="primary">pfkB</name>
    <name evidence="1" type="ORF">ACI1P1_14960</name>
</gene>
<name>A0ACC7P5K8_9BACL</name>